<dbReference type="Proteomes" id="UP000294664">
    <property type="component" value="Unassembled WGS sequence"/>
</dbReference>
<dbReference type="AlphaFoldDB" id="A0A4R3M1P2"/>
<dbReference type="EMBL" id="SMAI01000005">
    <property type="protein sequence ID" value="TCT05077.1"/>
    <property type="molecule type" value="Genomic_DNA"/>
</dbReference>
<evidence type="ECO:0000313" key="1">
    <source>
        <dbReference type="EMBL" id="TCT05077.1"/>
    </source>
</evidence>
<organism evidence="1 2">
    <name type="scientific">Aquabacter spiritensis</name>
    <dbReference type="NCBI Taxonomy" id="933073"/>
    <lineage>
        <taxon>Bacteria</taxon>
        <taxon>Pseudomonadati</taxon>
        <taxon>Pseudomonadota</taxon>
        <taxon>Alphaproteobacteria</taxon>
        <taxon>Hyphomicrobiales</taxon>
        <taxon>Xanthobacteraceae</taxon>
        <taxon>Aquabacter</taxon>
    </lineage>
</organism>
<evidence type="ECO:0000313" key="2">
    <source>
        <dbReference type="Proteomes" id="UP000294664"/>
    </source>
</evidence>
<sequence>MSASSAAPPRAVVCTLAQHCLHLDVEPGPNALLRVLEPFVIHDVMPCRIDLAPEGGEDGAVRIDIHFSAPSPLAERLEGRLAASVVVRAARLVSARDWSEAA</sequence>
<accession>A0A4R3M1P2</accession>
<dbReference type="RefSeq" id="WP_132031161.1">
    <property type="nucleotide sequence ID" value="NZ_SMAI01000005.1"/>
</dbReference>
<name>A0A4R3M1P2_9HYPH</name>
<comment type="caution">
    <text evidence="1">The sequence shown here is derived from an EMBL/GenBank/DDBJ whole genome shotgun (WGS) entry which is preliminary data.</text>
</comment>
<protein>
    <submittedName>
        <fullName evidence="1">Uncharacterized protein</fullName>
    </submittedName>
</protein>
<proteinExistence type="predicted"/>
<dbReference type="OrthoDB" id="8456597at2"/>
<keyword evidence="2" id="KW-1185">Reference proteome</keyword>
<reference evidence="1 2" key="1">
    <citation type="submission" date="2019-03" db="EMBL/GenBank/DDBJ databases">
        <title>Genomic Encyclopedia of Type Strains, Phase IV (KMG-IV): sequencing the most valuable type-strain genomes for metagenomic binning, comparative biology and taxonomic classification.</title>
        <authorList>
            <person name="Goeker M."/>
        </authorList>
    </citation>
    <scope>NUCLEOTIDE SEQUENCE [LARGE SCALE GENOMIC DNA]</scope>
    <source>
        <strain evidence="1 2">DSM 9035</strain>
    </source>
</reference>
<gene>
    <name evidence="1" type="ORF">EDC64_105108</name>
</gene>